<evidence type="ECO:0000256" key="3">
    <source>
        <dbReference type="ARBA" id="ARBA00022695"/>
    </source>
</evidence>
<keyword evidence="6" id="KW-1185">Reference proteome</keyword>
<gene>
    <name evidence="5" type="ORF">KC01_LOCUS38748</name>
</gene>
<dbReference type="Proteomes" id="UP001497482">
    <property type="component" value="Chromosome 7"/>
</dbReference>
<dbReference type="Pfam" id="PF18706">
    <property type="entry name" value="ISPD_C"/>
    <property type="match status" value="1"/>
</dbReference>
<dbReference type="PANTHER" id="PTHR43015">
    <property type="entry name" value="D-RIBITOL-5-PHOSPHATE CYTIDYLYLTRANSFERASE"/>
    <property type="match status" value="1"/>
</dbReference>
<comment type="similarity">
    <text evidence="1">Belongs to the IspD/TarI cytidylyltransferase family. IspD subfamily.</text>
</comment>
<organism evidence="5 6">
    <name type="scientific">Knipowitschia caucasica</name>
    <name type="common">Caucasian dwarf goby</name>
    <name type="synonym">Pomatoschistus caucasicus</name>
    <dbReference type="NCBI Taxonomy" id="637954"/>
    <lineage>
        <taxon>Eukaryota</taxon>
        <taxon>Metazoa</taxon>
        <taxon>Chordata</taxon>
        <taxon>Craniata</taxon>
        <taxon>Vertebrata</taxon>
        <taxon>Euteleostomi</taxon>
        <taxon>Actinopterygii</taxon>
        <taxon>Neopterygii</taxon>
        <taxon>Teleostei</taxon>
        <taxon>Neoteleostei</taxon>
        <taxon>Acanthomorphata</taxon>
        <taxon>Gobiaria</taxon>
        <taxon>Gobiiformes</taxon>
        <taxon>Gobioidei</taxon>
        <taxon>Gobiidae</taxon>
        <taxon>Gobiinae</taxon>
        <taxon>Knipowitschia</taxon>
    </lineage>
</organism>
<evidence type="ECO:0000313" key="5">
    <source>
        <dbReference type="EMBL" id="CAL1612427.1"/>
    </source>
</evidence>
<feature type="domain" description="D-ribitol-5-phosphate cytidylyltransferase C-terminal" evidence="4">
    <location>
        <begin position="113"/>
        <end position="245"/>
    </location>
</feature>
<dbReference type="Gene3D" id="3.90.550.10">
    <property type="entry name" value="Spore Coat Polysaccharide Biosynthesis Protein SpsA, Chain A"/>
    <property type="match status" value="1"/>
</dbReference>
<evidence type="ECO:0000259" key="4">
    <source>
        <dbReference type="Pfam" id="PF18706"/>
    </source>
</evidence>
<evidence type="ECO:0000256" key="1">
    <source>
        <dbReference type="ARBA" id="ARBA00009789"/>
    </source>
</evidence>
<evidence type="ECO:0000256" key="2">
    <source>
        <dbReference type="ARBA" id="ARBA00022679"/>
    </source>
</evidence>
<dbReference type="Pfam" id="PF01128">
    <property type="entry name" value="IspD"/>
    <property type="match status" value="1"/>
</dbReference>
<reference evidence="5 6" key="1">
    <citation type="submission" date="2024-04" db="EMBL/GenBank/DDBJ databases">
        <authorList>
            <person name="Waldvogel A.-M."/>
            <person name="Schoenle A."/>
        </authorList>
    </citation>
    <scope>NUCLEOTIDE SEQUENCE [LARGE SCALE GENOMIC DNA]</scope>
</reference>
<proteinExistence type="inferred from homology"/>
<dbReference type="InterPro" id="IPR034683">
    <property type="entry name" value="IspD/TarI"/>
</dbReference>
<evidence type="ECO:0000313" key="6">
    <source>
        <dbReference type="Proteomes" id="UP001497482"/>
    </source>
</evidence>
<dbReference type="AlphaFoldDB" id="A0AAV2MGJ5"/>
<protein>
    <recommendedName>
        <fullName evidence="4">D-ribitol-5-phosphate cytidylyltransferase C-terminal domain-containing protein</fullName>
    </recommendedName>
</protein>
<name>A0AAV2MGJ5_KNICA</name>
<dbReference type="InterPro" id="IPR029044">
    <property type="entry name" value="Nucleotide-diphossugar_trans"/>
</dbReference>
<keyword evidence="2" id="KW-0808">Transferase</keyword>
<keyword evidence="3" id="KW-0548">Nucleotidyltransferase</keyword>
<accession>A0AAV2MGJ5</accession>
<dbReference type="EMBL" id="OZ035829">
    <property type="protein sequence ID" value="CAL1612427.1"/>
    <property type="molecule type" value="Genomic_DNA"/>
</dbReference>
<dbReference type="GO" id="GO:0035269">
    <property type="term" value="P:protein O-linked glycosylation via mannose"/>
    <property type="evidence" value="ECO:0007669"/>
    <property type="project" value="TreeGrafter"/>
</dbReference>
<dbReference type="SUPFAM" id="SSF53448">
    <property type="entry name" value="Nucleotide-diphospho-sugar transferases"/>
    <property type="match status" value="1"/>
</dbReference>
<dbReference type="GO" id="GO:0005829">
    <property type="term" value="C:cytosol"/>
    <property type="evidence" value="ECO:0007669"/>
    <property type="project" value="TreeGrafter"/>
</dbReference>
<sequence>MAEMVPQAAGAIRPLVSTVIAASSDGFLDHSLERVKYRASEMPQGFTYKVISQAYQRCTDHDLDFGTECLHLALQYCGTNAKLIEGPPNLWKVTYRRDLAAAESIIKDSLSRSLCAVTGSCSLAVALARSLQNALEMYMGVDIVPDLLGDHCSHLQKTCNFILISVSHCSLSDVKSFLLALEEACSALLYPLVIFWVWSSGVHVTQPGAFRDLACLYKHKNILLYGIQLQHNKDPEIWGRSVLQLADIISALIRDRTSALVGQIFQA</sequence>
<dbReference type="PANTHER" id="PTHR43015:SF1">
    <property type="entry name" value="D-RIBITOL-5-PHOSPHATE CYTIDYLYLTRANSFERASE"/>
    <property type="match status" value="1"/>
</dbReference>
<dbReference type="GO" id="GO:0047349">
    <property type="term" value="F:D-ribitol-5-phosphate cytidylyltransferase activity"/>
    <property type="evidence" value="ECO:0007669"/>
    <property type="project" value="TreeGrafter"/>
</dbReference>
<dbReference type="InterPro" id="IPR040635">
    <property type="entry name" value="ISPD_C"/>
</dbReference>